<dbReference type="STRING" id="1263082.A0A068S918"/>
<evidence type="ECO:0000313" key="7">
    <source>
        <dbReference type="EMBL" id="CDH58799.1"/>
    </source>
</evidence>
<comment type="similarity">
    <text evidence="2">Belongs to the cytochrome c oxidase subunit 6B family.</text>
</comment>
<dbReference type="GO" id="GO:0045277">
    <property type="term" value="C:respiratory chain complex IV"/>
    <property type="evidence" value="ECO:0007669"/>
    <property type="project" value="InterPro"/>
</dbReference>
<dbReference type="FunFam" id="1.10.10.140:FF:000001">
    <property type="entry name" value="Cytochrome c oxidase subunit 6B1"/>
    <property type="match status" value="1"/>
</dbReference>
<dbReference type="GO" id="GO:0005739">
    <property type="term" value="C:mitochondrion"/>
    <property type="evidence" value="ECO:0007669"/>
    <property type="project" value="UniProtKB-SubCell"/>
</dbReference>
<feature type="disulfide bond" evidence="6">
    <location>
        <begin position="38"/>
        <end position="49"/>
    </location>
</feature>
<dbReference type="InterPro" id="IPR048280">
    <property type="entry name" value="COX6B-like"/>
</dbReference>
<protein>
    <recommendedName>
        <fullName evidence="5">Cytochrome c oxidase subunit</fullName>
    </recommendedName>
</protein>
<evidence type="ECO:0000256" key="1">
    <source>
        <dbReference type="ARBA" id="ARBA00004173"/>
    </source>
</evidence>
<evidence type="ECO:0000256" key="3">
    <source>
        <dbReference type="ARBA" id="ARBA00023128"/>
    </source>
</evidence>
<proteinExistence type="inferred from homology"/>
<dbReference type="SUPFAM" id="SSF47694">
    <property type="entry name" value="Cytochrome c oxidase subunit h"/>
    <property type="match status" value="1"/>
</dbReference>
<keyword evidence="8" id="KW-1185">Reference proteome</keyword>
<evidence type="ECO:0000256" key="4">
    <source>
        <dbReference type="ARBA" id="ARBA00023157"/>
    </source>
</evidence>
<organism evidence="7 8">
    <name type="scientific">Lichtheimia corymbifera JMRC:FSU:9682</name>
    <dbReference type="NCBI Taxonomy" id="1263082"/>
    <lineage>
        <taxon>Eukaryota</taxon>
        <taxon>Fungi</taxon>
        <taxon>Fungi incertae sedis</taxon>
        <taxon>Mucoromycota</taxon>
        <taxon>Mucoromycotina</taxon>
        <taxon>Mucoromycetes</taxon>
        <taxon>Mucorales</taxon>
        <taxon>Lichtheimiaceae</taxon>
        <taxon>Lichtheimia</taxon>
    </lineage>
</organism>
<dbReference type="PANTHER" id="PTHR11387">
    <property type="entry name" value="CYTOCHROME C OXIDASE SUBUNIT 6B"/>
    <property type="match status" value="1"/>
</dbReference>
<name>A0A068S918_9FUNG</name>
<evidence type="ECO:0000256" key="5">
    <source>
        <dbReference type="PIRNR" id="PIRNR000278"/>
    </source>
</evidence>
<dbReference type="Proteomes" id="UP000027586">
    <property type="component" value="Unassembled WGS sequence"/>
</dbReference>
<dbReference type="PIRSF" id="PIRSF000278">
    <property type="entry name" value="Cyt_c_oxidase_6B"/>
    <property type="match status" value="1"/>
</dbReference>
<comment type="caution">
    <text evidence="7">The sequence shown here is derived from an EMBL/GenBank/DDBJ whole genome shotgun (WGS) entry which is preliminary data.</text>
</comment>
<dbReference type="EMBL" id="CBTN010000061">
    <property type="protein sequence ID" value="CDH58799.1"/>
    <property type="molecule type" value="Genomic_DNA"/>
</dbReference>
<dbReference type="Gene3D" id="1.10.10.140">
    <property type="entry name" value="Cytochrome c oxidase, subunit VIb"/>
    <property type="match status" value="1"/>
</dbReference>
<keyword evidence="4 6" id="KW-1015">Disulfide bond</keyword>
<evidence type="ECO:0000256" key="2">
    <source>
        <dbReference type="ARBA" id="ARBA00006425"/>
    </source>
</evidence>
<dbReference type="PROSITE" id="PS51808">
    <property type="entry name" value="CHCH"/>
    <property type="match status" value="1"/>
</dbReference>
<dbReference type="CDD" id="cd00926">
    <property type="entry name" value="Cyt_c_Oxidase_VIb"/>
    <property type="match status" value="1"/>
</dbReference>
<keyword evidence="3 5" id="KW-0496">Mitochondrion</keyword>
<dbReference type="AlphaFoldDB" id="A0A068S918"/>
<gene>
    <name evidence="7" type="ORF">LCOR_09649.1</name>
</gene>
<reference evidence="7" key="1">
    <citation type="submission" date="2013-08" db="EMBL/GenBank/DDBJ databases">
        <title>Gene expansion shapes genome architecture in the human pathogen Lichtheimia corymbifera: an evolutionary genomics analysis in the ancient terrestrial Mucorales (Mucoromycotina).</title>
        <authorList>
            <person name="Schwartze V.U."/>
            <person name="Winter S."/>
            <person name="Shelest E."/>
            <person name="Marcet-Houben M."/>
            <person name="Horn F."/>
            <person name="Wehner S."/>
            <person name="Hoffmann K."/>
            <person name="Riege K."/>
            <person name="Sammeth M."/>
            <person name="Nowrousian M."/>
            <person name="Valiante V."/>
            <person name="Linde J."/>
            <person name="Jacobsen I.D."/>
            <person name="Marz M."/>
            <person name="Brakhage A.A."/>
            <person name="Gabaldon T."/>
            <person name="Bocker S."/>
            <person name="Voigt K."/>
        </authorList>
    </citation>
    <scope>NUCLEOTIDE SEQUENCE [LARGE SCALE GENOMIC DNA]</scope>
    <source>
        <strain evidence="7">FSU 9682</strain>
    </source>
</reference>
<feature type="disulfide bond" evidence="6">
    <location>
        <begin position="28"/>
        <end position="60"/>
    </location>
</feature>
<comment type="function">
    <text evidence="5">Component of the cytochrome c oxidase, the last enzyme in the mitochondrial electron transport chain which drives oxidative phosphorylation.</text>
</comment>
<dbReference type="InterPro" id="IPR003213">
    <property type="entry name" value="Cyt_c_oxidase_su6B"/>
</dbReference>
<dbReference type="Pfam" id="PF02297">
    <property type="entry name" value="COX6B"/>
    <property type="match status" value="1"/>
</dbReference>
<evidence type="ECO:0000256" key="6">
    <source>
        <dbReference type="PIRSR" id="PIRSR000278-1"/>
    </source>
</evidence>
<sequence length="83" mass="9931">MSEADQKLKLRTAAFDARFPNTNQTKHCWQNYVDYYKCVNARGEDFEPCKQFYRAFHSLCPNEWIEKWDTEREEGTNPSNFAI</sequence>
<evidence type="ECO:0000313" key="8">
    <source>
        <dbReference type="Proteomes" id="UP000027586"/>
    </source>
</evidence>
<dbReference type="OrthoDB" id="1107506at2759"/>
<dbReference type="VEuPathDB" id="FungiDB:LCOR_09649.1"/>
<dbReference type="InterPro" id="IPR036549">
    <property type="entry name" value="CX6/COA6-like_sf"/>
</dbReference>
<comment type="subcellular location">
    <subcellularLocation>
        <location evidence="1">Mitochondrion</location>
    </subcellularLocation>
</comment>
<accession>A0A068S918</accession>